<feature type="non-terminal residue" evidence="2">
    <location>
        <position position="99"/>
    </location>
</feature>
<dbReference type="Proteomes" id="UP000265618">
    <property type="component" value="Unassembled WGS sequence"/>
</dbReference>
<reference evidence="2 3" key="1">
    <citation type="journal article" date="2018" name="PLoS ONE">
        <title>The draft genome of Kipferlia bialata reveals reductive genome evolution in fornicate parasites.</title>
        <authorList>
            <person name="Tanifuji G."/>
            <person name="Takabayashi S."/>
            <person name="Kume K."/>
            <person name="Takagi M."/>
            <person name="Nakayama T."/>
            <person name="Kamikawa R."/>
            <person name="Inagaki Y."/>
            <person name="Hashimoto T."/>
        </authorList>
    </citation>
    <scope>NUCLEOTIDE SEQUENCE [LARGE SCALE GENOMIC DNA]</scope>
    <source>
        <strain evidence="2">NY0173</strain>
    </source>
</reference>
<comment type="caution">
    <text evidence="2">The sequence shown here is derived from an EMBL/GenBank/DDBJ whole genome shotgun (WGS) entry which is preliminary data.</text>
</comment>
<proteinExistence type="predicted"/>
<keyword evidence="3" id="KW-1185">Reference proteome</keyword>
<dbReference type="AlphaFoldDB" id="A0A9K3DD94"/>
<gene>
    <name evidence="2" type="ORF">KIPB_015196</name>
</gene>
<evidence type="ECO:0000313" key="2">
    <source>
        <dbReference type="EMBL" id="GIQ91793.1"/>
    </source>
</evidence>
<organism evidence="2 3">
    <name type="scientific">Kipferlia bialata</name>
    <dbReference type="NCBI Taxonomy" id="797122"/>
    <lineage>
        <taxon>Eukaryota</taxon>
        <taxon>Metamonada</taxon>
        <taxon>Carpediemonas-like organisms</taxon>
        <taxon>Kipferlia</taxon>
    </lineage>
</organism>
<accession>A0A9K3DD94</accession>
<dbReference type="EMBL" id="BDIP01008338">
    <property type="protein sequence ID" value="GIQ91793.1"/>
    <property type="molecule type" value="Genomic_DNA"/>
</dbReference>
<feature type="coiled-coil region" evidence="1">
    <location>
        <begin position="2"/>
        <end position="33"/>
    </location>
</feature>
<evidence type="ECO:0000256" key="1">
    <source>
        <dbReference type="SAM" id="Coils"/>
    </source>
</evidence>
<evidence type="ECO:0000313" key="3">
    <source>
        <dbReference type="Proteomes" id="UP000265618"/>
    </source>
</evidence>
<name>A0A9K3DD94_9EUKA</name>
<protein>
    <submittedName>
        <fullName evidence="2">Uncharacterized protein</fullName>
    </submittedName>
</protein>
<sequence>DLEAERERAHEEMESLKSAQLEHEAKVHEQERERETKYTAELEARLASERAAMHEASLALVDRERQEYSKRHDAATAQYQSQLKALTATHTAGITMCIY</sequence>
<feature type="non-terminal residue" evidence="2">
    <location>
        <position position="1"/>
    </location>
</feature>
<keyword evidence="1" id="KW-0175">Coiled coil</keyword>